<feature type="domain" description="K Homology" evidence="4">
    <location>
        <begin position="641"/>
        <end position="725"/>
    </location>
</feature>
<feature type="domain" description="K Homology" evidence="4">
    <location>
        <begin position="965"/>
        <end position="1050"/>
    </location>
</feature>
<feature type="domain" description="K Homology" evidence="4">
    <location>
        <begin position="565"/>
        <end position="636"/>
    </location>
</feature>
<dbReference type="GO" id="GO:0003723">
    <property type="term" value="F:RNA binding"/>
    <property type="evidence" value="ECO:0007669"/>
    <property type="project" value="UniProtKB-UniRule"/>
</dbReference>
<dbReference type="Pfam" id="PF00013">
    <property type="entry name" value="KH_1"/>
    <property type="match status" value="6"/>
</dbReference>
<comment type="caution">
    <text evidence="5">The sequence shown here is derived from an EMBL/GenBank/DDBJ whole genome shotgun (WGS) entry which is preliminary data.</text>
</comment>
<protein>
    <recommendedName>
        <fullName evidence="4">K Homology domain-containing protein</fullName>
    </recommendedName>
</protein>
<keyword evidence="6" id="KW-1185">Reference proteome</keyword>
<keyword evidence="2" id="KW-0694">RNA-binding</keyword>
<dbReference type="PROSITE" id="PS50084">
    <property type="entry name" value="KH_TYPE_1"/>
    <property type="match status" value="8"/>
</dbReference>
<gene>
    <name evidence="5" type="ORF">BJ322DRAFT_51650</name>
</gene>
<dbReference type="PANTHER" id="PTHR10288">
    <property type="entry name" value="KH DOMAIN CONTAINING RNA BINDING PROTEIN"/>
    <property type="match status" value="1"/>
</dbReference>
<organism evidence="5 6">
    <name type="scientific">Thelephora terrestris</name>
    <dbReference type="NCBI Taxonomy" id="56493"/>
    <lineage>
        <taxon>Eukaryota</taxon>
        <taxon>Fungi</taxon>
        <taxon>Dikarya</taxon>
        <taxon>Basidiomycota</taxon>
        <taxon>Agaricomycotina</taxon>
        <taxon>Agaricomycetes</taxon>
        <taxon>Thelephorales</taxon>
        <taxon>Thelephoraceae</taxon>
        <taxon>Thelephora</taxon>
    </lineage>
</organism>
<feature type="compositionally biased region" description="Low complexity" evidence="3">
    <location>
        <begin position="211"/>
        <end position="223"/>
    </location>
</feature>
<feature type="domain" description="K Homology" evidence="4">
    <location>
        <begin position="158"/>
        <end position="260"/>
    </location>
</feature>
<feature type="compositionally biased region" description="Low complexity" evidence="3">
    <location>
        <begin position="58"/>
        <end position="73"/>
    </location>
</feature>
<reference evidence="5" key="2">
    <citation type="submission" date="2020-11" db="EMBL/GenBank/DDBJ databases">
        <authorList>
            <consortium name="DOE Joint Genome Institute"/>
            <person name="Kuo A."/>
            <person name="Miyauchi S."/>
            <person name="Kiss E."/>
            <person name="Drula E."/>
            <person name="Kohler A."/>
            <person name="Sanchez-Garcia M."/>
            <person name="Andreopoulos B."/>
            <person name="Barry K.W."/>
            <person name="Bonito G."/>
            <person name="Buee M."/>
            <person name="Carver A."/>
            <person name="Chen C."/>
            <person name="Cichocki N."/>
            <person name="Clum A."/>
            <person name="Culley D."/>
            <person name="Crous P.W."/>
            <person name="Fauchery L."/>
            <person name="Girlanda M."/>
            <person name="Hayes R."/>
            <person name="Keri Z."/>
            <person name="Labutti K."/>
            <person name="Lipzen A."/>
            <person name="Lombard V."/>
            <person name="Magnuson J."/>
            <person name="Maillard F."/>
            <person name="Morin E."/>
            <person name="Murat C."/>
            <person name="Nolan M."/>
            <person name="Ohm R."/>
            <person name="Pangilinan J."/>
            <person name="Pereira M."/>
            <person name="Perotto S."/>
            <person name="Peter M."/>
            <person name="Riley R."/>
            <person name="Sitrit Y."/>
            <person name="Stielow B."/>
            <person name="Szollosi G."/>
            <person name="Zifcakova L."/>
            <person name="Stursova M."/>
            <person name="Spatafora J.W."/>
            <person name="Tedersoo L."/>
            <person name="Vaario L.-M."/>
            <person name="Yamada A."/>
            <person name="Yan M."/>
            <person name="Wang P."/>
            <person name="Xu J."/>
            <person name="Bruns T."/>
            <person name="Baldrian P."/>
            <person name="Vilgalys R."/>
            <person name="Henrissat B."/>
            <person name="Grigoriev I.V."/>
            <person name="Hibbett D."/>
            <person name="Nagy L.G."/>
            <person name="Martin F.M."/>
        </authorList>
    </citation>
    <scope>NUCLEOTIDE SEQUENCE</scope>
    <source>
        <strain evidence="5">UH-Tt-Lm1</strain>
    </source>
</reference>
<feature type="region of interest" description="Disordered" evidence="3">
    <location>
        <begin position="1"/>
        <end position="76"/>
    </location>
</feature>
<accession>A0A9P6HPX5</accession>
<evidence type="ECO:0000313" key="6">
    <source>
        <dbReference type="Proteomes" id="UP000736335"/>
    </source>
</evidence>
<reference evidence="5" key="1">
    <citation type="journal article" date="2020" name="Nat. Commun.">
        <title>Large-scale genome sequencing of mycorrhizal fungi provides insights into the early evolution of symbiotic traits.</title>
        <authorList>
            <person name="Miyauchi S."/>
            <person name="Kiss E."/>
            <person name="Kuo A."/>
            <person name="Drula E."/>
            <person name="Kohler A."/>
            <person name="Sanchez-Garcia M."/>
            <person name="Morin E."/>
            <person name="Andreopoulos B."/>
            <person name="Barry K.W."/>
            <person name="Bonito G."/>
            <person name="Buee M."/>
            <person name="Carver A."/>
            <person name="Chen C."/>
            <person name="Cichocki N."/>
            <person name="Clum A."/>
            <person name="Culley D."/>
            <person name="Crous P.W."/>
            <person name="Fauchery L."/>
            <person name="Girlanda M."/>
            <person name="Hayes R.D."/>
            <person name="Keri Z."/>
            <person name="LaButti K."/>
            <person name="Lipzen A."/>
            <person name="Lombard V."/>
            <person name="Magnuson J."/>
            <person name="Maillard F."/>
            <person name="Murat C."/>
            <person name="Nolan M."/>
            <person name="Ohm R.A."/>
            <person name="Pangilinan J."/>
            <person name="Pereira M.F."/>
            <person name="Perotto S."/>
            <person name="Peter M."/>
            <person name="Pfister S."/>
            <person name="Riley R."/>
            <person name="Sitrit Y."/>
            <person name="Stielow J.B."/>
            <person name="Szollosi G."/>
            <person name="Zifcakova L."/>
            <person name="Stursova M."/>
            <person name="Spatafora J.W."/>
            <person name="Tedersoo L."/>
            <person name="Vaario L.M."/>
            <person name="Yamada A."/>
            <person name="Yan M."/>
            <person name="Wang P."/>
            <person name="Xu J."/>
            <person name="Bruns T."/>
            <person name="Baldrian P."/>
            <person name="Vilgalys R."/>
            <person name="Dunand C."/>
            <person name="Henrissat B."/>
            <person name="Grigoriev I.V."/>
            <person name="Hibbett D."/>
            <person name="Nagy L.G."/>
            <person name="Martin F.M."/>
        </authorList>
    </citation>
    <scope>NUCLEOTIDE SEQUENCE</scope>
    <source>
        <strain evidence="5">UH-Tt-Lm1</strain>
    </source>
</reference>
<keyword evidence="1" id="KW-0677">Repeat</keyword>
<evidence type="ECO:0000256" key="1">
    <source>
        <dbReference type="ARBA" id="ARBA00022737"/>
    </source>
</evidence>
<feature type="domain" description="K Homology" evidence="4">
    <location>
        <begin position="884"/>
        <end position="961"/>
    </location>
</feature>
<dbReference type="InterPro" id="IPR004088">
    <property type="entry name" value="KH_dom_type_1"/>
</dbReference>
<feature type="region of interest" description="Disordered" evidence="3">
    <location>
        <begin position="192"/>
        <end position="223"/>
    </location>
</feature>
<evidence type="ECO:0000259" key="4">
    <source>
        <dbReference type="SMART" id="SM00322"/>
    </source>
</evidence>
<dbReference type="Gene3D" id="3.30.1370.10">
    <property type="entry name" value="K Homology domain, type 1"/>
    <property type="match status" value="8"/>
</dbReference>
<dbReference type="OrthoDB" id="10027144at2759"/>
<dbReference type="InterPro" id="IPR036612">
    <property type="entry name" value="KH_dom_type_1_sf"/>
</dbReference>
<feature type="domain" description="K Homology" evidence="4">
    <location>
        <begin position="1163"/>
        <end position="1232"/>
    </location>
</feature>
<feature type="domain" description="K Homology" evidence="4">
    <location>
        <begin position="812"/>
        <end position="880"/>
    </location>
</feature>
<sequence>MAFSAAELQKRHELEGAPDPFPSLSGPVGPVPVAPSRSRQAPHDKLDTGSQEHFPSLSPSTAAPTQTQAATSAWSVRPRIKPSGVTESFILQDIDLSSAGKDGRPMTLSEVTRGITQRYKVKIEASTNHRKETTFYLKSESQKDLDKAKDALAAICSPVVTLIVQAPASTIPFIIGARGATLKQIREDTGARVDVPPRDGLTLTRSNATLPTNGTTPSASGTTTPLVIEQDEQEATIPVTIRGARPHVEEARLRINEIIASRTSNTTQKIREVPPHILPFLSDRRPAIEAAAEGRYVETSFDAAAREITVTGEREGVIRVVEAIKSTVGGLETVLTSASINFPKRQHRLLTGTAAEDILLERKCVVIVPEPEDSGEAVMVWGVSEDLPHGLAAVLSKANSVYIHEFPLPGPIQTSKNILTYILRVNFTEVLTTAHPGLGVFTPPPAMWDSATTLNLELSGDKNVVDEAIRQTSELIGKLNGATKDINVDWAVHKFISHRNAERLKQLQGKYNVLVFFPPESLEQSSLLLVYDPTSPSASPSPLDKSKNLDDVANAVLGMAKEAENITSQLIPVERKWHSAVFGKFGAALNAITDEDKSLSVKSGADAGEATEDFILIKGFPTEVDRATAAIRDAVEKAIEDSFCIEFSINQAYVGRVVGAGGSQINKIRDSLGVEIHFEQEPELFKEPSKKKKEKEKTPQMSRVKITGRKENAEEAKKHILGQVEQYADETSEVLKIPRQYHPSLIGQNGKYVTRMEDRYGVKITFPREATEWEGKTRESLAPDEVLVKGGKKGVAGAKAELLDALEFEKENDHTITFTVPARAIARILGKGGANIKEIKDNTGAQIDVDKSSEIEAVITVRGNKQGIKEAQALILEVANTVPEETTVEMTIENRFHRSLIGAGGQGLKDLIARCGGPTDSKLQAGLIRFPRQGENSEDVRIRGEPKLVQKIKAELEAAVASLRDRVVLGVDVPAAQHRALIGRGGQHLNELQKKYSVMVQFPGSRSYFQGGEPENAEALADADPANVVRVSGPRSAAEKAIEELKSHIKEPAPELVTAVITVPAKYHHAVTQQGNIFRTLRSFGAHVEHSNVPTKAAIPTPPPDAASARIDETGEDEEGIQWHVVENYSDSEEGDTEWTMKARDQEGLERARQIIEEAIEHAKTMTHVGFLTMPDRSLFPRIVGSRGANVSRLRSETGADITVSREDNSIVIAGTEEAVKAAKEAILAIKNGGPGKSGRD</sequence>
<evidence type="ECO:0000313" key="5">
    <source>
        <dbReference type="EMBL" id="KAF9792499.1"/>
    </source>
</evidence>
<dbReference type="EMBL" id="WIUZ02000001">
    <property type="protein sequence ID" value="KAF9792499.1"/>
    <property type="molecule type" value="Genomic_DNA"/>
</dbReference>
<dbReference type="CDD" id="cd00105">
    <property type="entry name" value="KH-I"/>
    <property type="match status" value="1"/>
</dbReference>
<dbReference type="Proteomes" id="UP000736335">
    <property type="component" value="Unassembled WGS sequence"/>
</dbReference>
<proteinExistence type="predicted"/>
<dbReference type="CDD" id="cd22448">
    <property type="entry name" value="KH-I_ScSCP160_rpt3"/>
    <property type="match status" value="1"/>
</dbReference>
<dbReference type="SUPFAM" id="SSF54791">
    <property type="entry name" value="Eukaryotic type KH-domain (KH-domain type I)"/>
    <property type="match status" value="7"/>
</dbReference>
<name>A0A9P6HPX5_9AGAM</name>
<evidence type="ECO:0000256" key="3">
    <source>
        <dbReference type="SAM" id="MobiDB-lite"/>
    </source>
</evidence>
<feature type="domain" description="K Homology" evidence="4">
    <location>
        <begin position="729"/>
        <end position="807"/>
    </location>
</feature>
<dbReference type="AlphaFoldDB" id="A0A9P6HPX5"/>
<dbReference type="SMART" id="SM00322">
    <property type="entry name" value="KH"/>
    <property type="match status" value="8"/>
</dbReference>
<dbReference type="InterPro" id="IPR004087">
    <property type="entry name" value="KH_dom"/>
</dbReference>
<evidence type="ECO:0000256" key="2">
    <source>
        <dbReference type="PROSITE-ProRule" id="PRU00117"/>
    </source>
</evidence>